<feature type="region of interest" description="Disordered" evidence="1">
    <location>
        <begin position="33"/>
        <end position="55"/>
    </location>
</feature>
<reference evidence="3 4" key="1">
    <citation type="journal article" date="2016" name="DNA Res.">
        <title>The draft genome of MD-2 pineapple using hybrid error correction of long reads.</title>
        <authorList>
            <person name="Redwan R.M."/>
            <person name="Saidin A."/>
            <person name="Kumar S.V."/>
        </authorList>
    </citation>
    <scope>NUCLEOTIDE SEQUENCE [LARGE SCALE GENOMIC DNA]</scope>
    <source>
        <strain evidence="4">cv. MD2</strain>
        <tissue evidence="3">Leaf</tissue>
    </source>
</reference>
<dbReference type="Proteomes" id="UP000092600">
    <property type="component" value="Unassembled WGS sequence"/>
</dbReference>
<evidence type="ECO:0000256" key="1">
    <source>
        <dbReference type="SAM" id="MobiDB-lite"/>
    </source>
</evidence>
<dbReference type="PANTHER" id="PTHR21450:SF7">
    <property type="entry name" value="DNA LIGASE (DUF630 AND DUF632)"/>
    <property type="match status" value="1"/>
</dbReference>
<organism evidence="3 4">
    <name type="scientific">Ananas comosus</name>
    <name type="common">Pineapple</name>
    <name type="synonym">Ananas ananas</name>
    <dbReference type="NCBI Taxonomy" id="4615"/>
    <lineage>
        <taxon>Eukaryota</taxon>
        <taxon>Viridiplantae</taxon>
        <taxon>Streptophyta</taxon>
        <taxon>Embryophyta</taxon>
        <taxon>Tracheophyta</taxon>
        <taxon>Spermatophyta</taxon>
        <taxon>Magnoliopsida</taxon>
        <taxon>Liliopsida</taxon>
        <taxon>Poales</taxon>
        <taxon>Bromeliaceae</taxon>
        <taxon>Bromelioideae</taxon>
        <taxon>Ananas</taxon>
    </lineage>
</organism>
<evidence type="ECO:0000313" key="4">
    <source>
        <dbReference type="Proteomes" id="UP000092600"/>
    </source>
</evidence>
<dbReference type="InterPro" id="IPR006867">
    <property type="entry name" value="DUF632"/>
</dbReference>
<dbReference type="AlphaFoldDB" id="A0A199VXF1"/>
<protein>
    <recommendedName>
        <fullName evidence="2">DUF632 domain-containing protein</fullName>
    </recommendedName>
</protein>
<dbReference type="STRING" id="4615.A0A199VXF1"/>
<name>A0A199VXF1_ANACO</name>
<sequence>MWEVMFEHHRSQLRAITECRAFDFALAPRRDERAASPATATARGQREENGIRASRGSSLTRKDYIRSLNSWLSLNLVPIENGRKEKDSSLSREADPPIKILLQAWHQYLDVLPHDLAKNAMHGFAEVMSALLHFRMMS</sequence>
<proteinExistence type="predicted"/>
<dbReference type="EMBL" id="LSRQ01000628">
    <property type="protein sequence ID" value="OAY81663.1"/>
    <property type="molecule type" value="Genomic_DNA"/>
</dbReference>
<evidence type="ECO:0000313" key="3">
    <source>
        <dbReference type="EMBL" id="OAY81663.1"/>
    </source>
</evidence>
<comment type="caution">
    <text evidence="3">The sequence shown here is derived from an EMBL/GenBank/DDBJ whole genome shotgun (WGS) entry which is preliminary data.</text>
</comment>
<accession>A0A199VXF1</accession>
<dbReference type="Pfam" id="PF04782">
    <property type="entry name" value="DUF632"/>
    <property type="match status" value="1"/>
</dbReference>
<feature type="domain" description="DUF632" evidence="2">
    <location>
        <begin position="1"/>
        <end position="129"/>
    </location>
</feature>
<evidence type="ECO:0000259" key="2">
    <source>
        <dbReference type="Pfam" id="PF04782"/>
    </source>
</evidence>
<gene>
    <name evidence="3" type="ORF">ACMD2_19848</name>
</gene>
<dbReference type="PANTHER" id="PTHR21450">
    <property type="entry name" value="PROTEIN ALTERED PHOSPHATE STARVATION RESPONSE 1"/>
    <property type="match status" value="1"/>
</dbReference>